<evidence type="ECO:0000256" key="9">
    <source>
        <dbReference type="SAM" id="Phobius"/>
    </source>
</evidence>
<evidence type="ECO:0000256" key="1">
    <source>
        <dbReference type="ARBA" id="ARBA00004651"/>
    </source>
</evidence>
<gene>
    <name evidence="10" type="ORF">E1956_18190</name>
</gene>
<feature type="transmembrane region" description="Helical" evidence="9">
    <location>
        <begin position="225"/>
        <end position="251"/>
    </location>
</feature>
<keyword evidence="2" id="KW-0813">Transport</keyword>
<feature type="transmembrane region" description="Helical" evidence="9">
    <location>
        <begin position="90"/>
        <end position="114"/>
    </location>
</feature>
<keyword evidence="5" id="KW-0029">Amino-acid transport</keyword>
<proteinExistence type="inferred from homology"/>
<evidence type="ECO:0000256" key="2">
    <source>
        <dbReference type="ARBA" id="ARBA00022448"/>
    </source>
</evidence>
<evidence type="ECO:0000256" key="5">
    <source>
        <dbReference type="ARBA" id="ARBA00022970"/>
    </source>
</evidence>
<feature type="transmembrane region" description="Helical" evidence="9">
    <location>
        <begin position="141"/>
        <end position="161"/>
    </location>
</feature>
<feature type="transmembrane region" description="Helical" evidence="9">
    <location>
        <begin position="263"/>
        <end position="282"/>
    </location>
</feature>
<dbReference type="GO" id="GO:0005886">
    <property type="term" value="C:plasma membrane"/>
    <property type="evidence" value="ECO:0007669"/>
    <property type="project" value="UniProtKB-SubCell"/>
</dbReference>
<dbReference type="PANTHER" id="PTHR11795:SF442">
    <property type="entry name" value="ABC TRANSPORTER ATP-BINDING PROTEIN"/>
    <property type="match status" value="1"/>
</dbReference>
<evidence type="ECO:0000256" key="4">
    <source>
        <dbReference type="ARBA" id="ARBA00022692"/>
    </source>
</evidence>
<feature type="transmembrane region" description="Helical" evidence="9">
    <location>
        <begin position="192"/>
        <end position="213"/>
    </location>
</feature>
<evidence type="ECO:0000256" key="7">
    <source>
        <dbReference type="ARBA" id="ARBA00023136"/>
    </source>
</evidence>
<evidence type="ECO:0000256" key="3">
    <source>
        <dbReference type="ARBA" id="ARBA00022475"/>
    </source>
</evidence>
<evidence type="ECO:0000256" key="8">
    <source>
        <dbReference type="ARBA" id="ARBA00037998"/>
    </source>
</evidence>
<evidence type="ECO:0000313" key="11">
    <source>
        <dbReference type="Proteomes" id="UP000295727"/>
    </source>
</evidence>
<dbReference type="OrthoDB" id="8888656at2"/>
<accession>A0A4P7CXW1</accession>
<evidence type="ECO:0000313" key="10">
    <source>
        <dbReference type="EMBL" id="QBQ99149.1"/>
    </source>
</evidence>
<keyword evidence="7 9" id="KW-0472">Membrane</keyword>
<keyword evidence="4 9" id="KW-0812">Transmembrane</keyword>
<organism evidence="10 11">
    <name type="scientific">Paraburkholderia pallida</name>
    <dbReference type="NCBI Taxonomy" id="2547399"/>
    <lineage>
        <taxon>Bacteria</taxon>
        <taxon>Pseudomonadati</taxon>
        <taxon>Pseudomonadota</taxon>
        <taxon>Betaproteobacteria</taxon>
        <taxon>Burkholderiales</taxon>
        <taxon>Burkholderiaceae</taxon>
        <taxon>Paraburkholderia</taxon>
    </lineage>
</organism>
<dbReference type="InterPro" id="IPR052157">
    <property type="entry name" value="BCAA_transport_permease"/>
</dbReference>
<protein>
    <submittedName>
        <fullName evidence="10">Branched-chain amino acid ABC transporter permease</fullName>
    </submittedName>
</protein>
<feature type="transmembrane region" description="Helical" evidence="9">
    <location>
        <begin position="55"/>
        <end position="78"/>
    </location>
</feature>
<keyword evidence="11" id="KW-1185">Reference proteome</keyword>
<comment type="similarity">
    <text evidence="8">Belongs to the binding-protein-dependent transport system permease family. LivHM subfamily.</text>
</comment>
<reference evidence="10 11" key="1">
    <citation type="submission" date="2019-03" db="EMBL/GenBank/DDBJ databases">
        <title>Paraburkholderia sp. 7MH5, isolated from subtropical forest soil.</title>
        <authorList>
            <person name="Gao Z.-H."/>
            <person name="Qiu L.-H."/>
        </authorList>
    </citation>
    <scope>NUCLEOTIDE SEQUENCE [LARGE SCALE GENOMIC DNA]</scope>
    <source>
        <strain evidence="10 11">7MH5</strain>
    </source>
</reference>
<dbReference type="CDD" id="cd06582">
    <property type="entry name" value="TM_PBP1_LivH_like"/>
    <property type="match status" value="1"/>
</dbReference>
<dbReference type="RefSeq" id="WP_134751616.1">
    <property type="nucleotide sequence ID" value="NZ_CP038149.1"/>
</dbReference>
<dbReference type="AlphaFoldDB" id="A0A4P7CXW1"/>
<feature type="transmembrane region" description="Helical" evidence="9">
    <location>
        <begin position="12"/>
        <end position="35"/>
    </location>
</feature>
<dbReference type="GO" id="GO:0006865">
    <property type="term" value="P:amino acid transport"/>
    <property type="evidence" value="ECO:0007669"/>
    <property type="project" value="UniProtKB-KW"/>
</dbReference>
<dbReference type="Proteomes" id="UP000295727">
    <property type="component" value="Chromosome 2"/>
</dbReference>
<name>A0A4P7CXW1_9BURK</name>
<evidence type="ECO:0000256" key="6">
    <source>
        <dbReference type="ARBA" id="ARBA00022989"/>
    </source>
</evidence>
<keyword evidence="3" id="KW-1003">Cell membrane</keyword>
<dbReference type="Pfam" id="PF02653">
    <property type="entry name" value="BPD_transp_2"/>
    <property type="match status" value="1"/>
</dbReference>
<keyword evidence="6 9" id="KW-1133">Transmembrane helix</keyword>
<feature type="transmembrane region" description="Helical" evidence="9">
    <location>
        <begin position="288"/>
        <end position="306"/>
    </location>
</feature>
<dbReference type="InterPro" id="IPR001851">
    <property type="entry name" value="ABC_transp_permease"/>
</dbReference>
<dbReference type="EMBL" id="CP038149">
    <property type="protein sequence ID" value="QBQ99149.1"/>
    <property type="molecule type" value="Genomic_DNA"/>
</dbReference>
<sequence length="316" mass="33078">MQTILLGLFNGLTYGMLLFLMASGLTLVFSMLGVLNFSHTAFYTLGAYFAYTASQLLGLGFWAGLVVSPACCALLGALIERFGIRHVLRYGLLGPLLLTFGIHIALIELVGLIWGKSPVAYAMPASLNVPLFSLYGIDYSAYRAFTFVMALAVLAVLLVTLKCTRIGTTVRASLSHPDIVNTLGHNLPLLRCIVFAAGAALAGLAGALSGNLLGTEPAMAGELDAILMIVIVVGGLGSLGGALVASLLIGVLQTLATSAEVPWSRLLGPVHALFTWSSAATAALDQPISRFAPLVPFAIVVLVLGLRPRGLMGSRH</sequence>
<dbReference type="KEGG" id="ppai:E1956_18190"/>
<comment type="subcellular location">
    <subcellularLocation>
        <location evidence="1">Cell membrane</location>
        <topology evidence="1">Multi-pass membrane protein</topology>
    </subcellularLocation>
</comment>
<dbReference type="GO" id="GO:0022857">
    <property type="term" value="F:transmembrane transporter activity"/>
    <property type="evidence" value="ECO:0007669"/>
    <property type="project" value="InterPro"/>
</dbReference>
<dbReference type="PANTHER" id="PTHR11795">
    <property type="entry name" value="BRANCHED-CHAIN AMINO ACID TRANSPORT SYSTEM PERMEASE PROTEIN LIVH"/>
    <property type="match status" value="1"/>
</dbReference>